<feature type="domain" description="DUF58" evidence="1">
    <location>
        <begin position="49"/>
        <end position="132"/>
    </location>
</feature>
<dbReference type="PANTHER" id="PTHR33608">
    <property type="entry name" value="BLL2464 PROTEIN"/>
    <property type="match status" value="1"/>
</dbReference>
<dbReference type="AlphaFoldDB" id="X0VUA9"/>
<feature type="non-terminal residue" evidence="2">
    <location>
        <position position="141"/>
    </location>
</feature>
<protein>
    <recommendedName>
        <fullName evidence="1">DUF58 domain-containing protein</fullName>
    </recommendedName>
</protein>
<sequence length="141" mass="15931">MPDTQALLPEAEIRRLAELYRLSLDVTHSAGTFGSREGRETGASVEIQDFRDYVPGDDVRRIDWFSSARTDRLILRLYREEVSPFFDLVVDTSASMAIRDGRKGPLAHELCRWMHRSAAGEGVSVRTFAAGESMRRLRANS</sequence>
<name>X0VUA9_9ZZZZ</name>
<dbReference type="EMBL" id="BARS01034404">
    <property type="protein sequence ID" value="GAG21865.1"/>
    <property type="molecule type" value="Genomic_DNA"/>
</dbReference>
<dbReference type="Pfam" id="PF01882">
    <property type="entry name" value="DUF58"/>
    <property type="match status" value="1"/>
</dbReference>
<evidence type="ECO:0000259" key="1">
    <source>
        <dbReference type="Pfam" id="PF01882"/>
    </source>
</evidence>
<gene>
    <name evidence="2" type="ORF">S01H1_53153</name>
</gene>
<evidence type="ECO:0000313" key="2">
    <source>
        <dbReference type="EMBL" id="GAG21865.1"/>
    </source>
</evidence>
<organism evidence="2">
    <name type="scientific">marine sediment metagenome</name>
    <dbReference type="NCBI Taxonomy" id="412755"/>
    <lineage>
        <taxon>unclassified sequences</taxon>
        <taxon>metagenomes</taxon>
        <taxon>ecological metagenomes</taxon>
    </lineage>
</organism>
<dbReference type="PANTHER" id="PTHR33608:SF7">
    <property type="entry name" value="DUF58 DOMAIN-CONTAINING PROTEIN"/>
    <property type="match status" value="1"/>
</dbReference>
<comment type="caution">
    <text evidence="2">The sequence shown here is derived from an EMBL/GenBank/DDBJ whole genome shotgun (WGS) entry which is preliminary data.</text>
</comment>
<proteinExistence type="predicted"/>
<reference evidence="2" key="1">
    <citation type="journal article" date="2014" name="Front. Microbiol.">
        <title>High frequency of phylogenetically diverse reductive dehalogenase-homologous genes in deep subseafloor sedimentary metagenomes.</title>
        <authorList>
            <person name="Kawai M."/>
            <person name="Futagami T."/>
            <person name="Toyoda A."/>
            <person name="Takaki Y."/>
            <person name="Nishi S."/>
            <person name="Hori S."/>
            <person name="Arai W."/>
            <person name="Tsubouchi T."/>
            <person name="Morono Y."/>
            <person name="Uchiyama I."/>
            <person name="Ito T."/>
            <person name="Fujiyama A."/>
            <person name="Inagaki F."/>
            <person name="Takami H."/>
        </authorList>
    </citation>
    <scope>NUCLEOTIDE SEQUENCE</scope>
    <source>
        <strain evidence="2">Expedition CK06-06</strain>
    </source>
</reference>
<dbReference type="InterPro" id="IPR002881">
    <property type="entry name" value="DUF58"/>
</dbReference>
<accession>X0VUA9</accession>